<evidence type="ECO:0000313" key="3">
    <source>
        <dbReference type="Proteomes" id="UP001583193"/>
    </source>
</evidence>
<sequence>MDPGLADTPVEKMKKDCEENKSGRGELTCSRTPEDPIIIPIHSVTAKLYLNRPIEELIPAEHLKTADESSIPSIVPWVFRAGNQNGSKKDLDFWSDREPYFMNLFKALKQTPQFERPLYQGGSEFDEEAIPEEKYYFQGSVMHEFIEQIFNMLLGDDRETTDQLVCHLGHRRCISANMAYLTGCNERHYDAPTPSGFVALQMNDRPRRSPYYIAPVSITYEPESFISAVSGKIKMMLTNLYLNLKAHRHRKADQIPDQEVYLLGLHGSRLHIFHAFFPGKKSSIVWCGRSSQKAFTEASTSAPQGTPGSTSSPAGTPDELDGEPDLRTFRVLATREYDLWDRSDFRAATRALVALFMYMLSSESKIGPIEAVFERFQPKPSPRKEETTEDEATAEQAREKYDEETEDEAEISKQAQNRAWLGFGEGCEDFDLFADYVDESAGF</sequence>
<accession>A0ABR3Y955</accession>
<feature type="compositionally biased region" description="Polar residues" evidence="1">
    <location>
        <begin position="296"/>
        <end position="314"/>
    </location>
</feature>
<reference evidence="2 3" key="1">
    <citation type="journal article" date="2024" name="IMA Fungus">
        <title>IMA Genome - F19 : A genome assembly and annotation guide to empower mycologists, including annotated draft genome sequences of Ceratocystis pirilliformis, Diaporthe australafricana, Fusarium ophioides, Paecilomyces lecythidis, and Sporothrix stenoceras.</title>
        <authorList>
            <person name="Aylward J."/>
            <person name="Wilson A.M."/>
            <person name="Visagie C.M."/>
            <person name="Spraker J."/>
            <person name="Barnes I."/>
            <person name="Buitendag C."/>
            <person name="Ceriani C."/>
            <person name="Del Mar Angel L."/>
            <person name="du Plessis D."/>
            <person name="Fuchs T."/>
            <person name="Gasser K."/>
            <person name="Kramer D."/>
            <person name="Li W."/>
            <person name="Munsamy K."/>
            <person name="Piso A."/>
            <person name="Price J.L."/>
            <person name="Sonnekus B."/>
            <person name="Thomas C."/>
            <person name="van der Nest A."/>
            <person name="van Dijk A."/>
            <person name="van Heerden A."/>
            <person name="van Vuuren N."/>
            <person name="Yilmaz N."/>
            <person name="Duong T.A."/>
            <person name="van der Merwe N.A."/>
            <person name="Wingfield M.J."/>
            <person name="Wingfield B.D."/>
        </authorList>
    </citation>
    <scope>NUCLEOTIDE SEQUENCE [LARGE SCALE GENOMIC DNA]</scope>
    <source>
        <strain evidence="2 3">CMW 18167</strain>
    </source>
</reference>
<dbReference type="EMBL" id="JAVDPF010000003">
    <property type="protein sequence ID" value="KAL1884841.1"/>
    <property type="molecule type" value="Genomic_DNA"/>
</dbReference>
<evidence type="ECO:0000256" key="1">
    <source>
        <dbReference type="SAM" id="MobiDB-lite"/>
    </source>
</evidence>
<dbReference type="Proteomes" id="UP001583193">
    <property type="component" value="Unassembled WGS sequence"/>
</dbReference>
<name>A0ABR3Y955_9EURO</name>
<keyword evidence="3" id="KW-1185">Reference proteome</keyword>
<feature type="compositionally biased region" description="Basic and acidic residues" evidence="1">
    <location>
        <begin position="377"/>
        <end position="386"/>
    </location>
</feature>
<protein>
    <submittedName>
        <fullName evidence="2">Uncharacterized protein</fullName>
    </submittedName>
</protein>
<feature type="region of interest" description="Disordered" evidence="1">
    <location>
        <begin position="1"/>
        <end position="27"/>
    </location>
</feature>
<feature type="region of interest" description="Disordered" evidence="1">
    <location>
        <begin position="377"/>
        <end position="412"/>
    </location>
</feature>
<feature type="region of interest" description="Disordered" evidence="1">
    <location>
        <begin position="296"/>
        <end position="325"/>
    </location>
</feature>
<proteinExistence type="predicted"/>
<comment type="caution">
    <text evidence="2">The sequence shown here is derived from an EMBL/GenBank/DDBJ whole genome shotgun (WGS) entry which is preliminary data.</text>
</comment>
<feature type="compositionally biased region" description="Basic and acidic residues" evidence="1">
    <location>
        <begin position="9"/>
        <end position="24"/>
    </location>
</feature>
<gene>
    <name evidence="2" type="ORF">Plec18167_001496</name>
</gene>
<evidence type="ECO:0000313" key="2">
    <source>
        <dbReference type="EMBL" id="KAL1884841.1"/>
    </source>
</evidence>
<organism evidence="2 3">
    <name type="scientific">Paecilomyces lecythidis</name>
    <dbReference type="NCBI Taxonomy" id="3004212"/>
    <lineage>
        <taxon>Eukaryota</taxon>
        <taxon>Fungi</taxon>
        <taxon>Dikarya</taxon>
        <taxon>Ascomycota</taxon>
        <taxon>Pezizomycotina</taxon>
        <taxon>Eurotiomycetes</taxon>
        <taxon>Eurotiomycetidae</taxon>
        <taxon>Eurotiales</taxon>
        <taxon>Thermoascaceae</taxon>
        <taxon>Paecilomyces</taxon>
    </lineage>
</organism>